<protein>
    <submittedName>
        <fullName evidence="1">Uncharacterized protein</fullName>
    </submittedName>
</protein>
<dbReference type="AlphaFoldDB" id="A0A854A4B6"/>
<dbReference type="Proteomes" id="UP000185990">
    <property type="component" value="Unassembled WGS sequence"/>
</dbReference>
<proteinExistence type="predicted"/>
<comment type="caution">
    <text evidence="1">The sequence shown here is derived from an EMBL/GenBank/DDBJ whole genome shotgun (WGS) entry which is preliminary data.</text>
</comment>
<organism evidence="1 2">
    <name type="scientific">Pseudomonas versuta</name>
    <dbReference type="NCBI Taxonomy" id="1788301"/>
    <lineage>
        <taxon>Bacteria</taxon>
        <taxon>Pseudomonadati</taxon>
        <taxon>Pseudomonadota</taxon>
        <taxon>Gammaproteobacteria</taxon>
        <taxon>Pseudomonadales</taxon>
        <taxon>Pseudomonadaceae</taxon>
        <taxon>Pseudomonas</taxon>
    </lineage>
</organism>
<evidence type="ECO:0000313" key="2">
    <source>
        <dbReference type="Proteomes" id="UP000185990"/>
    </source>
</evidence>
<sequence length="103" mass="11209">MSLLSALLNHMPPTIAGNDSPKVRSRPTRPHLVLADRAQHPSAFVPHPHASAATATPQWRNARDHYLNHIMACRSCYAPSGRHCAAGADLRAAYDTTPMEAHP</sequence>
<dbReference type="RefSeq" id="WP_073508938.1">
    <property type="nucleotide sequence ID" value="NZ_MPJD01000004.1"/>
</dbReference>
<name>A0A854A4B6_9PSED</name>
<evidence type="ECO:0000313" key="1">
    <source>
        <dbReference type="EMBL" id="OKA28522.1"/>
    </source>
</evidence>
<accession>A0A854A4B6</accession>
<dbReference type="EMBL" id="MPJD01000004">
    <property type="protein sequence ID" value="OKA28522.1"/>
    <property type="molecule type" value="Genomic_DNA"/>
</dbReference>
<reference evidence="1 2" key="1">
    <citation type="submission" date="2016-11" db="EMBL/GenBank/DDBJ databases">
        <title>Draft genome of Pseudomonas versuta A4R1.12.</title>
        <authorList>
            <person name="See-Too W.-S."/>
        </authorList>
    </citation>
    <scope>NUCLEOTIDE SEQUENCE [LARGE SCALE GENOMIC DNA]</scope>
    <source>
        <strain evidence="1 2">A4R1.12</strain>
    </source>
</reference>
<gene>
    <name evidence="1" type="ORF">BOH74_03475</name>
</gene>